<evidence type="ECO:0000256" key="3">
    <source>
        <dbReference type="ARBA" id="ARBA00022553"/>
    </source>
</evidence>
<dbReference type="GO" id="GO:0071889">
    <property type="term" value="F:14-3-3 protein binding"/>
    <property type="evidence" value="ECO:0007669"/>
    <property type="project" value="UniProtKB-ARBA"/>
</dbReference>
<evidence type="ECO:0000256" key="1">
    <source>
        <dbReference type="ARBA" id="ARBA00004348"/>
    </source>
</evidence>
<accession>A0A0E9NJP8</accession>
<reference evidence="6 7" key="1">
    <citation type="journal article" date="2011" name="J. Gen. Appl. Microbiol.">
        <title>Draft genome sequencing of the enigmatic yeast Saitoella complicata.</title>
        <authorList>
            <person name="Nishida H."/>
            <person name="Hamamoto M."/>
            <person name="Sugiyama J."/>
        </authorList>
    </citation>
    <scope>NUCLEOTIDE SEQUENCE [LARGE SCALE GENOMIC DNA]</scope>
    <source>
        <strain evidence="6 7">NRRL Y-17804</strain>
    </source>
</reference>
<dbReference type="EMBL" id="BACD03000027">
    <property type="protein sequence ID" value="GAO49901.1"/>
    <property type="molecule type" value="Genomic_DNA"/>
</dbReference>
<dbReference type="FunFam" id="1.10.8.270:FF:000004">
    <property type="entry name" value="TBC1 domain family, member 22B"/>
    <property type="match status" value="1"/>
</dbReference>
<dbReference type="FunFam" id="1.10.472.80:FF:000001">
    <property type="entry name" value="TBC1 domain family member 22B"/>
    <property type="match status" value="1"/>
</dbReference>
<evidence type="ECO:0000313" key="7">
    <source>
        <dbReference type="Proteomes" id="UP000033140"/>
    </source>
</evidence>
<keyword evidence="7" id="KW-1185">Reference proteome</keyword>
<reference evidence="6 7" key="3">
    <citation type="journal article" date="2015" name="Genome Announc.">
        <title>Draft Genome Sequence of the Archiascomycetous Yeast Saitoella complicata.</title>
        <authorList>
            <person name="Yamauchi K."/>
            <person name="Kondo S."/>
            <person name="Hamamoto M."/>
            <person name="Takahashi Y."/>
            <person name="Ogura Y."/>
            <person name="Hayashi T."/>
            <person name="Nishida H."/>
        </authorList>
    </citation>
    <scope>NUCLEOTIDE SEQUENCE [LARGE SCALE GENOMIC DNA]</scope>
    <source>
        <strain evidence="6 7">NRRL Y-17804</strain>
    </source>
</reference>
<dbReference type="Gene3D" id="1.10.472.80">
    <property type="entry name" value="Ypt/Rab-GAP domain of gyp1p, domain 3"/>
    <property type="match status" value="1"/>
</dbReference>
<dbReference type="FunFam" id="1.10.10.750:FF:000009">
    <property type="entry name" value="TBC1 domain family member 22A"/>
    <property type="match status" value="1"/>
</dbReference>
<dbReference type="InterPro" id="IPR000195">
    <property type="entry name" value="Rab-GAP-TBC_dom"/>
</dbReference>
<feature type="region of interest" description="Disordered" evidence="4">
    <location>
        <begin position="145"/>
        <end position="187"/>
    </location>
</feature>
<evidence type="ECO:0000313" key="6">
    <source>
        <dbReference type="EMBL" id="GAO49901.1"/>
    </source>
</evidence>
<comment type="caution">
    <text evidence="6">The sequence shown here is derived from an EMBL/GenBank/DDBJ whole genome shotgun (WGS) entry which is preliminary data.</text>
</comment>
<dbReference type="Pfam" id="PF00566">
    <property type="entry name" value="RabGAP-TBC"/>
    <property type="match status" value="1"/>
</dbReference>
<comment type="subcellular location">
    <subcellularLocation>
        <location evidence="1">Golgi apparatus</location>
        <location evidence="1">Golgi stack</location>
    </subcellularLocation>
</comment>
<reference evidence="6 7" key="2">
    <citation type="journal article" date="2014" name="J. Gen. Appl. Microbiol.">
        <title>The early diverging ascomycetous budding yeast Saitoella complicata has three histone deacetylases belonging to the Clr6, Hos2, and Rpd3 lineages.</title>
        <authorList>
            <person name="Nishida H."/>
            <person name="Matsumoto T."/>
            <person name="Kondo S."/>
            <person name="Hamamoto M."/>
            <person name="Yoshikawa H."/>
        </authorList>
    </citation>
    <scope>NUCLEOTIDE SEQUENCE [LARGE SCALE GENOMIC DNA]</scope>
    <source>
        <strain evidence="6 7">NRRL Y-17804</strain>
    </source>
</reference>
<dbReference type="OMA" id="PREPTHR"/>
<proteinExistence type="predicted"/>
<dbReference type="PROSITE" id="PS50086">
    <property type="entry name" value="TBC_RABGAP"/>
    <property type="match status" value="1"/>
</dbReference>
<dbReference type="RefSeq" id="XP_019021235.1">
    <property type="nucleotide sequence ID" value="XM_019166484.1"/>
</dbReference>
<dbReference type="STRING" id="698492.A0A0E9NJP8"/>
<feature type="compositionally biased region" description="Low complexity" evidence="4">
    <location>
        <begin position="83"/>
        <end position="107"/>
    </location>
</feature>
<dbReference type="Gene3D" id="1.10.10.750">
    <property type="entry name" value="Ypt/Rab-GAP domain of gyp1p, domain 1"/>
    <property type="match status" value="1"/>
</dbReference>
<evidence type="ECO:0000259" key="5">
    <source>
        <dbReference type="PROSITE" id="PS50086"/>
    </source>
</evidence>
<name>A0A0E9NJP8_SAICN</name>
<gene>
    <name evidence="6" type="ORF">G7K_4037-t1</name>
</gene>
<dbReference type="GO" id="GO:0005096">
    <property type="term" value="F:GTPase activator activity"/>
    <property type="evidence" value="ECO:0007669"/>
    <property type="project" value="UniProtKB-KW"/>
</dbReference>
<dbReference type="Proteomes" id="UP000033140">
    <property type="component" value="Unassembled WGS sequence"/>
</dbReference>
<dbReference type="PANTHER" id="PTHR22957:SF26">
    <property type="entry name" value="LD44506P"/>
    <property type="match status" value="1"/>
</dbReference>
<dbReference type="AlphaFoldDB" id="A0A0E9NJP8"/>
<dbReference type="SMART" id="SM00164">
    <property type="entry name" value="TBC"/>
    <property type="match status" value="1"/>
</dbReference>
<dbReference type="GO" id="GO:0005795">
    <property type="term" value="C:Golgi stack"/>
    <property type="evidence" value="ECO:0007669"/>
    <property type="project" value="UniProtKB-SubCell"/>
</dbReference>
<dbReference type="PANTHER" id="PTHR22957">
    <property type="entry name" value="TBC1 DOMAIN FAMILY MEMBER GTPASE-ACTIVATING PROTEIN"/>
    <property type="match status" value="1"/>
</dbReference>
<feature type="compositionally biased region" description="Low complexity" evidence="4">
    <location>
        <begin position="28"/>
        <end position="42"/>
    </location>
</feature>
<feature type="region of interest" description="Disordered" evidence="4">
    <location>
        <begin position="57"/>
        <end position="116"/>
    </location>
</feature>
<keyword evidence="3" id="KW-0597">Phosphoprotein</keyword>
<evidence type="ECO:0000256" key="4">
    <source>
        <dbReference type="SAM" id="MobiDB-lite"/>
    </source>
</evidence>
<feature type="domain" description="Rab-GAP TBC" evidence="5">
    <location>
        <begin position="239"/>
        <end position="466"/>
    </location>
</feature>
<organism evidence="6 7">
    <name type="scientific">Saitoella complicata (strain BCRC 22490 / CBS 7301 / JCM 7358 / NBRC 10748 / NRRL Y-17804)</name>
    <dbReference type="NCBI Taxonomy" id="698492"/>
    <lineage>
        <taxon>Eukaryota</taxon>
        <taxon>Fungi</taxon>
        <taxon>Dikarya</taxon>
        <taxon>Ascomycota</taxon>
        <taxon>Taphrinomycotina</taxon>
        <taxon>Taphrinomycotina incertae sedis</taxon>
        <taxon>Saitoella</taxon>
    </lineage>
</organism>
<evidence type="ECO:0000256" key="2">
    <source>
        <dbReference type="ARBA" id="ARBA00022468"/>
    </source>
</evidence>
<dbReference type="Gene3D" id="1.10.8.270">
    <property type="entry name" value="putative rabgap domain of human tbc1 domain family member 14 like domains"/>
    <property type="match status" value="1"/>
</dbReference>
<feature type="compositionally biased region" description="Pro residues" evidence="4">
    <location>
        <begin position="66"/>
        <end position="76"/>
    </location>
</feature>
<sequence length="537" mass="60006">MPSPEMIQTAPATTHPGPSFFRPKSSRSRTSSANDSNSSVNTVYGASYSYTDMLAHAAAASSSRPNTPPISLPPPREPTHRAPSTSPTRTMSSLSLSSLSHSLPNSSAGWGKTRGRTKGYKDFVKMTDDDWAVDDDDDPVARRLRQVKSIENRPPSSSTARKVTYPSLHPPAEASNTEKKRSVSATSAATRLAVDRYPSDPTPEILTLNTEISRVRKFEALLASPTVSLPTLRALAWSGIPIPVRPQVWKLLLGYVPPTRSRREEVEARKRREYIEAGEAVWGSAGARDGSRDGGCLHQIRIDVPRTCPGVPLWGLETTQRSLERILYLWAVRHPASGYVQGINDLVTPFFHVFLGDYTDADPSTYDLSKLTQQQLFALEADTFWCLSTLLSGIQDNYIHSQPGILRQLRSMKDLVSRIDAPLATHIDSLGIEFVQFAFRWMNCLLMRELPPLCIIRMWDTYISEGASTGFREFHVYVCAAFLVKWSKELREMEFGDAMVFLQRLPTGEWGDKEVELVLSEAYMWQSLFKDAVAHLR</sequence>
<protein>
    <recommendedName>
        <fullName evidence="5">Rab-GAP TBC domain-containing protein</fullName>
    </recommendedName>
</protein>
<dbReference type="InterPro" id="IPR035969">
    <property type="entry name" value="Rab-GAP_TBC_sf"/>
</dbReference>
<dbReference type="SUPFAM" id="SSF47923">
    <property type="entry name" value="Ypt/Rab-GAP domain of gyp1p"/>
    <property type="match status" value="2"/>
</dbReference>
<dbReference type="OrthoDB" id="26371at2759"/>
<feature type="region of interest" description="Disordered" evidence="4">
    <location>
        <begin position="1"/>
        <end position="42"/>
    </location>
</feature>
<keyword evidence="2" id="KW-0343">GTPase activation</keyword>